<gene>
    <name evidence="2" type="ORF">B0I29_12067</name>
</gene>
<keyword evidence="3" id="KW-1185">Reference proteome</keyword>
<evidence type="ECO:0000313" key="3">
    <source>
        <dbReference type="Proteomes" id="UP000249341"/>
    </source>
</evidence>
<comment type="caution">
    <text evidence="2">The sequence shown here is derived from an EMBL/GenBank/DDBJ whole genome shotgun (WGS) entry which is preliminary data.</text>
</comment>
<sequence length="440" mass="47348">MLVPVLSSPVVCVPGQGGVPGSVIGDLMCGSWGQAAPEALWHSLQASWPLWTAGIAVTVGLTVTWRVWQRRAWRRHARSARWLEITPPVSATSAATVGLWRLLATALPVPGRWSLRPARLVWEIRADAYAMRCGLWLSPGITPTAVRRILESAWPGVRVEQTAAPNVAATGTTTTLAVRPTQPDWLPIVDDPPTATPRAWGNAQPDEDQLRAVYEGLAAAGRTGGGLLQVHVSRAPAFRLRVLYRAMTHPERARRPSGALRVALLLTDGLRQVLLGVAGVFMPGSSRTSYQRNTATDPYLTELARRARTKYSAGPHFLVAVFATAGGPTKPAARSAAAAITGGYSLLSAHFTRRRLRRGASAAADRWVRPQRMSLAGVQELAALAGLPIEPALHGLPAAASRRRPGGRDVFRAGPVPERRTRPEQQRGDGGREPTVWSTP</sequence>
<evidence type="ECO:0000313" key="2">
    <source>
        <dbReference type="EMBL" id="RAK28299.1"/>
    </source>
</evidence>
<feature type="compositionally biased region" description="Basic and acidic residues" evidence="1">
    <location>
        <begin position="406"/>
        <end position="432"/>
    </location>
</feature>
<dbReference type="AlphaFoldDB" id="A0A327Z4G4"/>
<evidence type="ECO:0000256" key="1">
    <source>
        <dbReference type="SAM" id="MobiDB-lite"/>
    </source>
</evidence>
<accession>A0A327Z4G4</accession>
<organism evidence="2 3">
    <name type="scientific">Actinoplanes lutulentus</name>
    <dbReference type="NCBI Taxonomy" id="1287878"/>
    <lineage>
        <taxon>Bacteria</taxon>
        <taxon>Bacillati</taxon>
        <taxon>Actinomycetota</taxon>
        <taxon>Actinomycetes</taxon>
        <taxon>Micromonosporales</taxon>
        <taxon>Micromonosporaceae</taxon>
        <taxon>Actinoplanes</taxon>
    </lineage>
</organism>
<name>A0A327Z4G4_9ACTN</name>
<proteinExistence type="predicted"/>
<protein>
    <submittedName>
        <fullName evidence="2">Uncharacterized protein</fullName>
    </submittedName>
</protein>
<reference evidence="2 3" key="1">
    <citation type="submission" date="2018-06" db="EMBL/GenBank/DDBJ databases">
        <title>Genomic Encyclopedia of Type Strains, Phase III (KMG-III): the genomes of soil and plant-associated and newly described type strains.</title>
        <authorList>
            <person name="Whitman W."/>
        </authorList>
    </citation>
    <scope>NUCLEOTIDE SEQUENCE [LARGE SCALE GENOMIC DNA]</scope>
    <source>
        <strain evidence="2 3">CGMCC 4.7090</strain>
    </source>
</reference>
<dbReference type="EMBL" id="QLMJ01000020">
    <property type="protein sequence ID" value="RAK28299.1"/>
    <property type="molecule type" value="Genomic_DNA"/>
</dbReference>
<dbReference type="Proteomes" id="UP000249341">
    <property type="component" value="Unassembled WGS sequence"/>
</dbReference>
<feature type="region of interest" description="Disordered" evidence="1">
    <location>
        <begin position="398"/>
        <end position="440"/>
    </location>
</feature>